<keyword evidence="1" id="KW-0812">Transmembrane</keyword>
<evidence type="ECO:0000313" key="3">
    <source>
        <dbReference type="Proteomes" id="UP000574276"/>
    </source>
</evidence>
<feature type="transmembrane region" description="Helical" evidence="1">
    <location>
        <begin position="54"/>
        <end position="74"/>
    </location>
</feature>
<reference evidence="2 3" key="1">
    <citation type="submission" date="2020-07" db="EMBL/GenBank/DDBJ databases">
        <title>Characterization and genome sequencing of isolate MD1, a novel member within the family Lachnospiraceae.</title>
        <authorList>
            <person name="Rettenmaier R."/>
            <person name="Di Bello L."/>
            <person name="Zinser C."/>
            <person name="Scheitz K."/>
            <person name="Liebl W."/>
            <person name="Zverlov V."/>
        </authorList>
    </citation>
    <scope>NUCLEOTIDE SEQUENCE [LARGE SCALE GENOMIC DNA]</scope>
    <source>
        <strain evidence="2 3">MD1</strain>
    </source>
</reference>
<evidence type="ECO:0000313" key="2">
    <source>
        <dbReference type="EMBL" id="MBB2184436.1"/>
    </source>
</evidence>
<feature type="transmembrane region" description="Helical" evidence="1">
    <location>
        <begin position="118"/>
        <end position="138"/>
    </location>
</feature>
<keyword evidence="1" id="KW-1133">Transmembrane helix</keyword>
<gene>
    <name evidence="2" type="ORF">H0486_16265</name>
</gene>
<feature type="transmembrane region" description="Helical" evidence="1">
    <location>
        <begin position="12"/>
        <end position="34"/>
    </location>
</feature>
<evidence type="ECO:0000256" key="1">
    <source>
        <dbReference type="SAM" id="Phobius"/>
    </source>
</evidence>
<protein>
    <submittedName>
        <fullName evidence="2">Uncharacterized protein</fullName>
    </submittedName>
</protein>
<keyword evidence="3" id="KW-1185">Reference proteome</keyword>
<proteinExistence type="predicted"/>
<name>A0A839K484_9FIRM</name>
<comment type="caution">
    <text evidence="2">The sequence shown here is derived from an EMBL/GenBank/DDBJ whole genome shotgun (WGS) entry which is preliminary data.</text>
</comment>
<feature type="transmembrane region" description="Helical" evidence="1">
    <location>
        <begin position="86"/>
        <end position="112"/>
    </location>
</feature>
<accession>A0A839K484</accession>
<dbReference type="Proteomes" id="UP000574276">
    <property type="component" value="Unassembled WGS sequence"/>
</dbReference>
<sequence length="161" mass="18576">MKERIIAKYSRFLGEVLVVFSVTMLFVSIIGSIWGDEIQNYSTMYLLGRKGISYITLLQFLIVSFLVTLVKSFFTSERFLKNRSTLQRIILMLFSIVLIMVVCIAVFGWFPINSFSGWVGFILSFGGCFACGTVIKIVRLEQENEKYEQLLSDYKKKRNSE</sequence>
<keyword evidence="1" id="KW-0472">Membrane</keyword>
<dbReference type="EMBL" id="JACEGA010000001">
    <property type="protein sequence ID" value="MBB2184436.1"/>
    <property type="molecule type" value="Genomic_DNA"/>
</dbReference>
<dbReference type="AlphaFoldDB" id="A0A839K484"/>
<dbReference type="RefSeq" id="WP_228354013.1">
    <property type="nucleotide sequence ID" value="NZ_JACEGA010000001.1"/>
</dbReference>
<organism evidence="2 3">
    <name type="scientific">Variimorphobacter saccharofermentans</name>
    <dbReference type="NCBI Taxonomy" id="2755051"/>
    <lineage>
        <taxon>Bacteria</taxon>
        <taxon>Bacillati</taxon>
        <taxon>Bacillota</taxon>
        <taxon>Clostridia</taxon>
        <taxon>Lachnospirales</taxon>
        <taxon>Lachnospiraceae</taxon>
        <taxon>Variimorphobacter</taxon>
    </lineage>
</organism>